<dbReference type="EMBL" id="SSNY01000011">
    <property type="protein sequence ID" value="THF55419.1"/>
    <property type="molecule type" value="Genomic_DNA"/>
</dbReference>
<dbReference type="Gene3D" id="3.40.50.620">
    <property type="entry name" value="HUPs"/>
    <property type="match status" value="1"/>
</dbReference>
<sequence>MMAPFDKASFTRTKRGLYQHILIATDGSELATKGVEHGLALAEALIANVTVLRVLEPEAREIGDEALAGEPENAFTRRDPQVDDTMGKQFAWIEQEAVERGIHVELLREIDDVPAKAVLKAAKLTGCDLIVMASHGRQDPHRLTLNRQTDEVIAYTNVPVLVVQ</sequence>
<proteinExistence type="inferred from homology"/>
<organism evidence="3 4">
    <name type="scientific">Ollibium composti</name>
    <dbReference type="NCBI Taxonomy" id="2675109"/>
    <lineage>
        <taxon>Bacteria</taxon>
        <taxon>Pseudomonadati</taxon>
        <taxon>Pseudomonadota</taxon>
        <taxon>Alphaproteobacteria</taxon>
        <taxon>Hyphomicrobiales</taxon>
        <taxon>Phyllobacteriaceae</taxon>
        <taxon>Ollibium</taxon>
    </lineage>
</organism>
<dbReference type="SUPFAM" id="SSF52402">
    <property type="entry name" value="Adenine nucleotide alpha hydrolases-like"/>
    <property type="match status" value="1"/>
</dbReference>
<keyword evidence="4" id="KW-1185">Reference proteome</keyword>
<gene>
    <name evidence="3" type="ORF">E6C48_17440</name>
</gene>
<name>A0ABY2Q302_9HYPH</name>
<comment type="similarity">
    <text evidence="1">Belongs to the universal stress protein A family.</text>
</comment>
<evidence type="ECO:0000256" key="1">
    <source>
        <dbReference type="ARBA" id="ARBA00008791"/>
    </source>
</evidence>
<dbReference type="Pfam" id="PF00582">
    <property type="entry name" value="Usp"/>
    <property type="match status" value="1"/>
</dbReference>
<evidence type="ECO:0000313" key="3">
    <source>
        <dbReference type="EMBL" id="THF55419.1"/>
    </source>
</evidence>
<reference evidence="3 4" key="1">
    <citation type="submission" date="2019-04" db="EMBL/GenBank/DDBJ databases">
        <title>Mesorhizobium composti sp. nov., isolated from compost.</title>
        <authorList>
            <person name="Lin S.-Y."/>
            <person name="Hameed A."/>
            <person name="Hsieh Y.-T."/>
            <person name="Young C.-C."/>
        </authorList>
    </citation>
    <scope>NUCLEOTIDE SEQUENCE [LARGE SCALE GENOMIC DNA]</scope>
    <source>
        <strain evidence="3 4">CC-YTH430</strain>
    </source>
</reference>
<feature type="domain" description="UspA" evidence="2">
    <location>
        <begin position="18"/>
        <end position="163"/>
    </location>
</feature>
<comment type="caution">
    <text evidence="3">The sequence shown here is derived from an EMBL/GenBank/DDBJ whole genome shotgun (WGS) entry which is preliminary data.</text>
</comment>
<dbReference type="InterPro" id="IPR006016">
    <property type="entry name" value="UspA"/>
</dbReference>
<dbReference type="PANTHER" id="PTHR46268:SF15">
    <property type="entry name" value="UNIVERSAL STRESS PROTEIN HP_0031"/>
    <property type="match status" value="1"/>
</dbReference>
<dbReference type="InterPro" id="IPR006015">
    <property type="entry name" value="Universal_stress_UspA"/>
</dbReference>
<dbReference type="PANTHER" id="PTHR46268">
    <property type="entry name" value="STRESS RESPONSE PROTEIN NHAX"/>
    <property type="match status" value="1"/>
</dbReference>
<dbReference type="Proteomes" id="UP000306441">
    <property type="component" value="Unassembled WGS sequence"/>
</dbReference>
<dbReference type="PRINTS" id="PR01438">
    <property type="entry name" value="UNVRSLSTRESS"/>
</dbReference>
<dbReference type="InterPro" id="IPR014729">
    <property type="entry name" value="Rossmann-like_a/b/a_fold"/>
</dbReference>
<accession>A0ABY2Q302</accession>
<evidence type="ECO:0000259" key="2">
    <source>
        <dbReference type="Pfam" id="PF00582"/>
    </source>
</evidence>
<protein>
    <submittedName>
        <fullName evidence="3">Universal stress protein</fullName>
    </submittedName>
</protein>
<evidence type="ECO:0000313" key="4">
    <source>
        <dbReference type="Proteomes" id="UP000306441"/>
    </source>
</evidence>
<dbReference type="CDD" id="cd00293">
    <property type="entry name" value="USP-like"/>
    <property type="match status" value="1"/>
</dbReference>